<dbReference type="AlphaFoldDB" id="A0A8K0WJX2"/>
<comment type="caution">
    <text evidence="1">The sequence shown here is derived from an EMBL/GenBank/DDBJ whole genome shotgun (WGS) entry which is preliminary data.</text>
</comment>
<sequence>MRNNPWWHEGWGNGTLEGICNQYPNMVDFEMLCTLGDNIVAIVTGQLMAIELCLKDALLSRYYLHGLEMAK</sequence>
<reference evidence="1" key="1">
    <citation type="journal article" date="2021" name="Nat. Commun.">
        <title>Genetic determinants of endophytism in the Arabidopsis root mycobiome.</title>
        <authorList>
            <person name="Mesny F."/>
            <person name="Miyauchi S."/>
            <person name="Thiergart T."/>
            <person name="Pickel B."/>
            <person name="Atanasova L."/>
            <person name="Karlsson M."/>
            <person name="Huettel B."/>
            <person name="Barry K.W."/>
            <person name="Haridas S."/>
            <person name="Chen C."/>
            <person name="Bauer D."/>
            <person name="Andreopoulos W."/>
            <person name="Pangilinan J."/>
            <person name="LaButti K."/>
            <person name="Riley R."/>
            <person name="Lipzen A."/>
            <person name="Clum A."/>
            <person name="Drula E."/>
            <person name="Henrissat B."/>
            <person name="Kohler A."/>
            <person name="Grigoriev I.V."/>
            <person name="Martin F.M."/>
            <person name="Hacquard S."/>
        </authorList>
    </citation>
    <scope>NUCLEOTIDE SEQUENCE</scope>
    <source>
        <strain evidence="1">MPI-CAGE-CH-0235</strain>
    </source>
</reference>
<name>A0A8K0WJX2_9HYPO</name>
<accession>A0A8K0WJX2</accession>
<gene>
    <name evidence="1" type="ORF">B0I35DRAFT_484387</name>
</gene>
<keyword evidence="2" id="KW-1185">Reference proteome</keyword>
<proteinExistence type="predicted"/>
<dbReference type="Proteomes" id="UP000813444">
    <property type="component" value="Unassembled WGS sequence"/>
</dbReference>
<evidence type="ECO:0000313" key="2">
    <source>
        <dbReference type="Proteomes" id="UP000813444"/>
    </source>
</evidence>
<evidence type="ECO:0000313" key="1">
    <source>
        <dbReference type="EMBL" id="KAH7304537.1"/>
    </source>
</evidence>
<protein>
    <submittedName>
        <fullName evidence="1">Uncharacterized protein</fullName>
    </submittedName>
</protein>
<dbReference type="EMBL" id="JAGPNK010000022">
    <property type="protein sequence ID" value="KAH7304537.1"/>
    <property type="molecule type" value="Genomic_DNA"/>
</dbReference>
<organism evidence="1 2">
    <name type="scientific">Stachybotrys elegans</name>
    <dbReference type="NCBI Taxonomy" id="80388"/>
    <lineage>
        <taxon>Eukaryota</taxon>
        <taxon>Fungi</taxon>
        <taxon>Dikarya</taxon>
        <taxon>Ascomycota</taxon>
        <taxon>Pezizomycotina</taxon>
        <taxon>Sordariomycetes</taxon>
        <taxon>Hypocreomycetidae</taxon>
        <taxon>Hypocreales</taxon>
        <taxon>Stachybotryaceae</taxon>
        <taxon>Stachybotrys</taxon>
    </lineage>
</organism>